<name>A0A556V1G5_BAGYA</name>
<dbReference type="PANTHER" id="PTHR19139">
    <property type="entry name" value="AQUAPORIN TRANSPORTER"/>
    <property type="match status" value="1"/>
</dbReference>
<evidence type="ECO:0000256" key="7">
    <source>
        <dbReference type="ARBA" id="ARBA00025733"/>
    </source>
</evidence>
<evidence type="ECO:0000256" key="4">
    <source>
        <dbReference type="ARBA" id="ARBA00022692"/>
    </source>
</evidence>
<feature type="transmembrane region" description="Helical" evidence="11">
    <location>
        <begin position="421"/>
        <end position="443"/>
    </location>
</feature>
<dbReference type="InterPro" id="IPR007052">
    <property type="entry name" value="CS_dom"/>
</dbReference>
<dbReference type="GO" id="GO:0012505">
    <property type="term" value="C:endomembrane system"/>
    <property type="evidence" value="ECO:0007669"/>
    <property type="project" value="UniProtKB-SubCell"/>
</dbReference>
<keyword evidence="4 9" id="KW-0812">Transmembrane</keyword>
<comment type="similarity">
    <text evidence="2 9">Belongs to the MIP/aquaporin (TC 1.A.8) family.</text>
</comment>
<dbReference type="PROSITE" id="PS51203">
    <property type="entry name" value="CS"/>
    <property type="match status" value="1"/>
</dbReference>
<dbReference type="InterPro" id="IPR000425">
    <property type="entry name" value="MIP"/>
</dbReference>
<protein>
    <submittedName>
        <fullName evidence="13">Lens fiber major intrinsic protein</fullName>
    </submittedName>
</protein>
<dbReference type="Pfam" id="PF04969">
    <property type="entry name" value="CS"/>
    <property type="match status" value="2"/>
</dbReference>
<feature type="transmembrane region" description="Helical" evidence="11">
    <location>
        <begin position="260"/>
        <end position="281"/>
    </location>
</feature>
<feature type="region of interest" description="Disordered" evidence="10">
    <location>
        <begin position="460"/>
        <end position="482"/>
    </location>
</feature>
<dbReference type="CDD" id="cd00237">
    <property type="entry name" value="p23"/>
    <property type="match status" value="1"/>
</dbReference>
<dbReference type="Gene3D" id="1.20.1080.10">
    <property type="entry name" value="Glycerol uptake facilitator protein"/>
    <property type="match status" value="1"/>
</dbReference>
<comment type="subcellular location">
    <subcellularLocation>
        <location evidence="1">Endomembrane system</location>
        <topology evidence="1">Multi-pass membrane protein</topology>
    </subcellularLocation>
</comment>
<gene>
    <name evidence="13" type="ORF">Baya_11730</name>
</gene>
<dbReference type="GO" id="GO:0015250">
    <property type="term" value="F:water channel activity"/>
    <property type="evidence" value="ECO:0007669"/>
    <property type="project" value="TreeGrafter"/>
</dbReference>
<accession>A0A556V1G5</accession>
<dbReference type="InterPro" id="IPR034294">
    <property type="entry name" value="Aquaporin_transptr"/>
</dbReference>
<dbReference type="CDD" id="cd00333">
    <property type="entry name" value="MIP"/>
    <property type="match status" value="1"/>
</dbReference>
<evidence type="ECO:0000259" key="12">
    <source>
        <dbReference type="PROSITE" id="PS51203"/>
    </source>
</evidence>
<dbReference type="FunFam" id="1.20.1080.10:FF:000003">
    <property type="entry name" value="Lens fiber major intrinsic"/>
    <property type="match status" value="1"/>
</dbReference>
<keyword evidence="6 11" id="KW-0472">Membrane</keyword>
<evidence type="ECO:0000313" key="14">
    <source>
        <dbReference type="Proteomes" id="UP000319801"/>
    </source>
</evidence>
<sequence length="482" mass="54319">MRHGAHTENHVETRVISWNFGSFKSKLEVDPDMQPSTAKWYDRWDSVFIEFCVEDSKDVKVKFDESNLQFRHPSTAKWYDRRDSVFIEFCVEDSKDVDVKFDKSKLQFSCVGGVDGIKYHNEVELFEGIDPNESKHKRTDRSIYCCLRKAEAGKSWPRLTKDKAKFNWLSVDFNNWKDWEDDSDEELSSYDRFSEMMNNMGGEDDLPDMDGADDLISTSAMWEFRSMSFWRAVFAEFYGTMFFVFFGLGSALRWTSAYNVLHVSFSFGLAAATFIQSIGHISGGHINPAVTFAYVVSSQISLFRAFFYICAQCLGALAGAAILYGVTPGNIRGNLALNTLQPGVSLGMATTIEVFLTLQLVVCVFAVTDERRNGRMGSAALAIGFSVLLGHLLGMYYTGAGMNPARSFAPAVLFRNFINHWVYWVGPFIGGALGSLLYDFILFPRMRSFSERIAALKGSQHAEAEGQQDPRGEPIELKTQAL</sequence>
<evidence type="ECO:0000256" key="9">
    <source>
        <dbReference type="RuleBase" id="RU000477"/>
    </source>
</evidence>
<dbReference type="FunFam" id="2.60.40.790:FF:000003">
    <property type="entry name" value="prostaglandin E synthase 3"/>
    <property type="match status" value="1"/>
</dbReference>
<comment type="catalytic activity">
    <reaction evidence="8">
        <text>H2O(in) = H2O(out)</text>
        <dbReference type="Rhea" id="RHEA:29667"/>
        <dbReference type="ChEBI" id="CHEBI:15377"/>
    </reaction>
</comment>
<feature type="transmembrane region" description="Helical" evidence="11">
    <location>
        <begin position="379"/>
        <end position="398"/>
    </location>
</feature>
<evidence type="ECO:0000256" key="11">
    <source>
        <dbReference type="SAM" id="Phobius"/>
    </source>
</evidence>
<feature type="transmembrane region" description="Helical" evidence="11">
    <location>
        <begin position="346"/>
        <end position="367"/>
    </location>
</feature>
<evidence type="ECO:0000256" key="1">
    <source>
        <dbReference type="ARBA" id="ARBA00004127"/>
    </source>
</evidence>
<comment type="caution">
    <text evidence="13">The sequence shown here is derived from an EMBL/GenBank/DDBJ whole genome shotgun (WGS) entry which is preliminary data.</text>
</comment>
<dbReference type="EMBL" id="VCAZ01000093">
    <property type="protein sequence ID" value="TSR39603.1"/>
    <property type="molecule type" value="Genomic_DNA"/>
</dbReference>
<evidence type="ECO:0000256" key="3">
    <source>
        <dbReference type="ARBA" id="ARBA00022448"/>
    </source>
</evidence>
<evidence type="ECO:0000256" key="5">
    <source>
        <dbReference type="ARBA" id="ARBA00022989"/>
    </source>
</evidence>
<dbReference type="PROSITE" id="PS00221">
    <property type="entry name" value="MIP"/>
    <property type="match status" value="1"/>
</dbReference>
<dbReference type="Gene3D" id="2.60.40.790">
    <property type="match status" value="1"/>
</dbReference>
<evidence type="ECO:0000313" key="13">
    <source>
        <dbReference type="EMBL" id="TSR39603.1"/>
    </source>
</evidence>
<proteinExistence type="inferred from homology"/>
<comment type="similarity">
    <text evidence="7">Belongs to the p23/wos2 family.</text>
</comment>
<dbReference type="InterPro" id="IPR023271">
    <property type="entry name" value="Aquaporin-like"/>
</dbReference>
<keyword evidence="14" id="KW-1185">Reference proteome</keyword>
<evidence type="ECO:0000256" key="8">
    <source>
        <dbReference type="ARBA" id="ARBA00034651"/>
    </source>
</evidence>
<dbReference type="AlphaFoldDB" id="A0A556V1G5"/>
<feature type="transmembrane region" description="Helical" evidence="11">
    <location>
        <begin position="229"/>
        <end position="248"/>
    </location>
</feature>
<dbReference type="PRINTS" id="PR00783">
    <property type="entry name" value="MINTRINSICP"/>
</dbReference>
<dbReference type="Pfam" id="PF00230">
    <property type="entry name" value="MIP"/>
    <property type="match status" value="1"/>
</dbReference>
<dbReference type="OrthoDB" id="3222at2759"/>
<dbReference type="InterPro" id="IPR008978">
    <property type="entry name" value="HSP20-like_chaperone"/>
</dbReference>
<dbReference type="NCBIfam" id="TIGR00861">
    <property type="entry name" value="MIP"/>
    <property type="match status" value="1"/>
</dbReference>
<dbReference type="PANTHER" id="PTHR19139:SF288">
    <property type="entry name" value="AQUAPORIN-0A"/>
    <property type="match status" value="1"/>
</dbReference>
<feature type="compositionally biased region" description="Basic and acidic residues" evidence="10">
    <location>
        <begin position="460"/>
        <end position="476"/>
    </location>
</feature>
<dbReference type="SUPFAM" id="SSF49764">
    <property type="entry name" value="HSP20-like chaperones"/>
    <property type="match status" value="2"/>
</dbReference>
<feature type="domain" description="CS" evidence="12">
    <location>
        <begin position="71"/>
        <end position="160"/>
    </location>
</feature>
<evidence type="ECO:0000256" key="6">
    <source>
        <dbReference type="ARBA" id="ARBA00023136"/>
    </source>
</evidence>
<evidence type="ECO:0000256" key="10">
    <source>
        <dbReference type="SAM" id="MobiDB-lite"/>
    </source>
</evidence>
<dbReference type="GO" id="GO:0005886">
    <property type="term" value="C:plasma membrane"/>
    <property type="evidence" value="ECO:0007669"/>
    <property type="project" value="TreeGrafter"/>
</dbReference>
<keyword evidence="3 9" id="KW-0813">Transport</keyword>
<evidence type="ECO:0000256" key="2">
    <source>
        <dbReference type="ARBA" id="ARBA00006175"/>
    </source>
</evidence>
<reference evidence="13 14" key="1">
    <citation type="journal article" date="2019" name="Genome Biol. Evol.">
        <title>Whole-Genome Sequencing of the Giant Devil Catfish, Bagarius yarrelli.</title>
        <authorList>
            <person name="Jiang W."/>
            <person name="Lv Y."/>
            <person name="Cheng L."/>
            <person name="Yang K."/>
            <person name="Chao B."/>
            <person name="Wang X."/>
            <person name="Li Y."/>
            <person name="Pan X."/>
            <person name="You X."/>
            <person name="Zhang Y."/>
            <person name="Yang J."/>
            <person name="Li J."/>
            <person name="Zhang X."/>
            <person name="Liu S."/>
            <person name="Sun C."/>
            <person name="Yang J."/>
            <person name="Shi Q."/>
        </authorList>
    </citation>
    <scope>NUCLEOTIDE SEQUENCE [LARGE SCALE GENOMIC DNA]</scope>
    <source>
        <strain evidence="13">JWS20170419001</strain>
        <tissue evidence="13">Muscle</tissue>
    </source>
</reference>
<feature type="transmembrane region" description="Helical" evidence="11">
    <location>
        <begin position="302"/>
        <end position="326"/>
    </location>
</feature>
<dbReference type="SUPFAM" id="SSF81338">
    <property type="entry name" value="Aquaporin-like"/>
    <property type="match status" value="1"/>
</dbReference>
<organism evidence="13 14">
    <name type="scientific">Bagarius yarrelli</name>
    <name type="common">Goonch</name>
    <name type="synonym">Bagrus yarrelli</name>
    <dbReference type="NCBI Taxonomy" id="175774"/>
    <lineage>
        <taxon>Eukaryota</taxon>
        <taxon>Metazoa</taxon>
        <taxon>Chordata</taxon>
        <taxon>Craniata</taxon>
        <taxon>Vertebrata</taxon>
        <taxon>Euteleostomi</taxon>
        <taxon>Actinopterygii</taxon>
        <taxon>Neopterygii</taxon>
        <taxon>Teleostei</taxon>
        <taxon>Ostariophysi</taxon>
        <taxon>Siluriformes</taxon>
        <taxon>Sisoridae</taxon>
        <taxon>Sisorinae</taxon>
        <taxon>Bagarius</taxon>
    </lineage>
</organism>
<dbReference type="Proteomes" id="UP000319801">
    <property type="component" value="Unassembled WGS sequence"/>
</dbReference>
<dbReference type="PRINTS" id="PR02014">
    <property type="entry name" value="AQUAPORIN2"/>
</dbReference>
<keyword evidence="5 11" id="KW-1133">Transmembrane helix</keyword>
<dbReference type="InterPro" id="IPR022357">
    <property type="entry name" value="MIP_CS"/>
</dbReference>